<evidence type="ECO:0000313" key="4">
    <source>
        <dbReference type="Proteomes" id="UP000541033"/>
    </source>
</evidence>
<evidence type="ECO:0000313" key="3">
    <source>
        <dbReference type="EMBL" id="NIH55225.1"/>
    </source>
</evidence>
<keyword evidence="4" id="KW-1185">Reference proteome</keyword>
<gene>
    <name evidence="3" type="ORF">FHX76_003140</name>
</gene>
<sequence>MTRCNQWAGTATIIPLLRTASHERAKQLPDHGAGQPGAQMRQWLSAESGAATVVVAFSLAVLALSASVLVASGALVERQVLASAADAAALAAADTAVGFVSGVPCERAEQTAVRNHATMVDCTVEGFEVRVTVSRQVMGMPIRSSARAAPAPHASQM</sequence>
<organism evidence="3 4">
    <name type="scientific">Lysinibacter cavernae</name>
    <dbReference type="NCBI Taxonomy" id="1640652"/>
    <lineage>
        <taxon>Bacteria</taxon>
        <taxon>Bacillati</taxon>
        <taxon>Actinomycetota</taxon>
        <taxon>Actinomycetes</taxon>
        <taxon>Micrococcales</taxon>
        <taxon>Microbacteriaceae</taxon>
        <taxon>Lysinibacter</taxon>
    </lineage>
</organism>
<proteinExistence type="predicted"/>
<dbReference type="InterPro" id="IPR021202">
    <property type="entry name" value="Rv3654c-like"/>
</dbReference>
<dbReference type="Pfam" id="PF13400">
    <property type="entry name" value="Tad"/>
    <property type="match status" value="1"/>
</dbReference>
<keyword evidence="1" id="KW-0472">Membrane</keyword>
<dbReference type="NCBIfam" id="TIGR03816">
    <property type="entry name" value="tadE_like_DECH"/>
    <property type="match status" value="1"/>
</dbReference>
<protein>
    <submittedName>
        <fullName evidence="3">Secretion/DNA translocation related TadE-like protein</fullName>
    </submittedName>
</protein>
<feature type="transmembrane region" description="Helical" evidence="1">
    <location>
        <begin position="50"/>
        <end position="76"/>
    </location>
</feature>
<keyword evidence="1" id="KW-1133">Transmembrane helix</keyword>
<dbReference type="AlphaFoldDB" id="A0A7X5TUF0"/>
<feature type="domain" description="Putative Flp pilus-assembly TadG-like N-terminal" evidence="2">
    <location>
        <begin position="49"/>
        <end position="94"/>
    </location>
</feature>
<name>A0A7X5TUF0_9MICO</name>
<dbReference type="EMBL" id="JAAMOX010000003">
    <property type="protein sequence ID" value="NIH55225.1"/>
    <property type="molecule type" value="Genomic_DNA"/>
</dbReference>
<reference evidence="3 4" key="1">
    <citation type="submission" date="2020-02" db="EMBL/GenBank/DDBJ databases">
        <title>Sequencing the genomes of 1000 actinobacteria strains.</title>
        <authorList>
            <person name="Klenk H.-P."/>
        </authorList>
    </citation>
    <scope>NUCLEOTIDE SEQUENCE [LARGE SCALE GENOMIC DNA]</scope>
    <source>
        <strain evidence="3 4">DSM 27960</strain>
    </source>
</reference>
<dbReference type="InterPro" id="IPR028087">
    <property type="entry name" value="Tad_N"/>
</dbReference>
<dbReference type="RefSeq" id="WP_208402760.1">
    <property type="nucleotide sequence ID" value="NZ_JAAMOX010000003.1"/>
</dbReference>
<keyword evidence="1" id="KW-0812">Transmembrane</keyword>
<accession>A0A7X5TUF0</accession>
<evidence type="ECO:0000256" key="1">
    <source>
        <dbReference type="SAM" id="Phobius"/>
    </source>
</evidence>
<comment type="caution">
    <text evidence="3">The sequence shown here is derived from an EMBL/GenBank/DDBJ whole genome shotgun (WGS) entry which is preliminary data.</text>
</comment>
<dbReference type="Proteomes" id="UP000541033">
    <property type="component" value="Unassembled WGS sequence"/>
</dbReference>
<evidence type="ECO:0000259" key="2">
    <source>
        <dbReference type="Pfam" id="PF13400"/>
    </source>
</evidence>